<reference evidence="2" key="1">
    <citation type="journal article" date="2014" name="Int. J. Syst. Evol. Microbiol.">
        <title>Complete genome sequence of Corynebacterium casei LMG S-19264T (=DSM 44701T), isolated from a smear-ripened cheese.</title>
        <authorList>
            <consortium name="US DOE Joint Genome Institute (JGI-PGF)"/>
            <person name="Walter F."/>
            <person name="Albersmeier A."/>
            <person name="Kalinowski J."/>
            <person name="Ruckert C."/>
        </authorList>
    </citation>
    <scope>NUCLEOTIDE SEQUENCE</scope>
    <source>
        <strain evidence="2">CGMCC 1.12187</strain>
    </source>
</reference>
<dbReference type="AlphaFoldDB" id="A0A917GLC5"/>
<keyword evidence="3" id="KW-1185">Reference proteome</keyword>
<dbReference type="Proteomes" id="UP000638848">
    <property type="component" value="Unassembled WGS sequence"/>
</dbReference>
<comment type="caution">
    <text evidence="2">The sequence shown here is derived from an EMBL/GenBank/DDBJ whole genome shotgun (WGS) entry which is preliminary data.</text>
</comment>
<dbReference type="EMBL" id="BMEQ01000004">
    <property type="protein sequence ID" value="GGG50127.1"/>
    <property type="molecule type" value="Genomic_DNA"/>
</dbReference>
<proteinExistence type="predicted"/>
<name>A0A917GLC5_9MICC</name>
<reference evidence="2" key="2">
    <citation type="submission" date="2020-09" db="EMBL/GenBank/DDBJ databases">
        <authorList>
            <person name="Sun Q."/>
            <person name="Zhou Y."/>
        </authorList>
    </citation>
    <scope>NUCLEOTIDE SEQUENCE</scope>
    <source>
        <strain evidence="2">CGMCC 1.12187</strain>
    </source>
</reference>
<evidence type="ECO:0000313" key="3">
    <source>
        <dbReference type="Proteomes" id="UP000638848"/>
    </source>
</evidence>
<feature type="region of interest" description="Disordered" evidence="1">
    <location>
        <begin position="28"/>
        <end position="56"/>
    </location>
</feature>
<sequence length="122" mass="11903">MTAWYSAEALYSPSGDIRASQAAAARGSVGAAGVDTDGAGSAAPGADGDIDGDGGPGCDAELVVGTGVPDAVAPPVVGVEPAQALRNIARTTAATGTISFWCMVSSPSCEQAGGESWFDGLR</sequence>
<evidence type="ECO:0000256" key="1">
    <source>
        <dbReference type="SAM" id="MobiDB-lite"/>
    </source>
</evidence>
<accession>A0A917GLC5</accession>
<organism evidence="2 3">
    <name type="scientific">Kocuria dechangensis</name>
    <dbReference type="NCBI Taxonomy" id="1176249"/>
    <lineage>
        <taxon>Bacteria</taxon>
        <taxon>Bacillati</taxon>
        <taxon>Actinomycetota</taxon>
        <taxon>Actinomycetes</taxon>
        <taxon>Micrococcales</taxon>
        <taxon>Micrococcaceae</taxon>
        <taxon>Kocuria</taxon>
    </lineage>
</organism>
<gene>
    <name evidence="2" type="ORF">GCM10011374_10750</name>
</gene>
<protein>
    <submittedName>
        <fullName evidence="2">Uncharacterized protein</fullName>
    </submittedName>
</protein>
<feature type="compositionally biased region" description="Low complexity" evidence="1">
    <location>
        <begin position="28"/>
        <end position="47"/>
    </location>
</feature>
<evidence type="ECO:0000313" key="2">
    <source>
        <dbReference type="EMBL" id="GGG50127.1"/>
    </source>
</evidence>